<dbReference type="HOGENOM" id="CLU_1068671_0_0_0"/>
<dbReference type="KEGG" id="aba:Acid345_2115"/>
<dbReference type="eggNOG" id="ENOG5033ZMV">
    <property type="taxonomic scope" value="Bacteria"/>
</dbReference>
<feature type="region of interest" description="Disordered" evidence="1">
    <location>
        <begin position="135"/>
        <end position="186"/>
    </location>
</feature>
<evidence type="ECO:0000313" key="3">
    <source>
        <dbReference type="Proteomes" id="UP000002432"/>
    </source>
</evidence>
<evidence type="ECO:0000313" key="2">
    <source>
        <dbReference type="EMBL" id="ABF41116.1"/>
    </source>
</evidence>
<name>Q1IPT4_KORVE</name>
<dbReference type="OrthoDB" id="120978at2"/>
<feature type="compositionally biased region" description="Basic residues" evidence="1">
    <location>
        <begin position="167"/>
        <end position="176"/>
    </location>
</feature>
<dbReference type="EnsemblBacteria" id="ABF41116">
    <property type="protein sequence ID" value="ABF41116"/>
    <property type="gene ID" value="Acid345_2115"/>
</dbReference>
<accession>Q1IPT4</accession>
<evidence type="ECO:0000256" key="1">
    <source>
        <dbReference type="SAM" id="MobiDB-lite"/>
    </source>
</evidence>
<dbReference type="Proteomes" id="UP000002432">
    <property type="component" value="Chromosome"/>
</dbReference>
<dbReference type="EMBL" id="CP000360">
    <property type="protein sequence ID" value="ABF41116.1"/>
    <property type="molecule type" value="Genomic_DNA"/>
</dbReference>
<keyword evidence="3" id="KW-1185">Reference proteome</keyword>
<organism evidence="2 3">
    <name type="scientific">Koribacter versatilis (strain Ellin345)</name>
    <dbReference type="NCBI Taxonomy" id="204669"/>
    <lineage>
        <taxon>Bacteria</taxon>
        <taxon>Pseudomonadati</taxon>
        <taxon>Acidobacteriota</taxon>
        <taxon>Terriglobia</taxon>
        <taxon>Terriglobales</taxon>
        <taxon>Candidatus Korobacteraceae</taxon>
        <taxon>Candidatus Korobacter</taxon>
    </lineage>
</organism>
<proteinExistence type="predicted"/>
<sequence length="265" mass="30562">MKFQECQHVLSDGDTCRAPRLRHEQFCYFHVATRDRVKRQQRAAARRLPLQVPVLEDPWTVQLALGDIVNAMLNDRIDHKKAALALYALQTASANMKNLSNLGRPQSYAEYTPELQASMPEDVVAETIREEVACEEEPISQPAAVQEPTPEARPEMPHSPSVESVPRKLRKHKIPPKKPVASIKPPRYRTPLDRIREFEVAAKKEEIWAVKQYTKAYKEGRAEPLQWAIDEALEAPRQLQEDRDFVDTEMAALRNRMKNNRRRRA</sequence>
<gene>
    <name evidence="2" type="ordered locus">Acid345_2115</name>
</gene>
<dbReference type="RefSeq" id="WP_011522917.1">
    <property type="nucleotide sequence ID" value="NC_008009.1"/>
</dbReference>
<protein>
    <submittedName>
        <fullName evidence="2">Uncharacterized protein</fullName>
    </submittedName>
</protein>
<dbReference type="AlphaFoldDB" id="Q1IPT4"/>
<reference evidence="2 3" key="1">
    <citation type="journal article" date="2009" name="Appl. Environ. Microbiol.">
        <title>Three genomes from the phylum Acidobacteria provide insight into the lifestyles of these microorganisms in soils.</title>
        <authorList>
            <person name="Ward N.L."/>
            <person name="Challacombe J.F."/>
            <person name="Janssen P.H."/>
            <person name="Henrissat B."/>
            <person name="Coutinho P.M."/>
            <person name="Wu M."/>
            <person name="Xie G."/>
            <person name="Haft D.H."/>
            <person name="Sait M."/>
            <person name="Badger J."/>
            <person name="Barabote R.D."/>
            <person name="Bradley B."/>
            <person name="Brettin T.S."/>
            <person name="Brinkac L.M."/>
            <person name="Bruce D."/>
            <person name="Creasy T."/>
            <person name="Daugherty S.C."/>
            <person name="Davidsen T.M."/>
            <person name="DeBoy R.T."/>
            <person name="Detter J.C."/>
            <person name="Dodson R.J."/>
            <person name="Durkin A.S."/>
            <person name="Ganapathy A."/>
            <person name="Gwinn-Giglio M."/>
            <person name="Han C.S."/>
            <person name="Khouri H."/>
            <person name="Kiss H."/>
            <person name="Kothari S.P."/>
            <person name="Madupu R."/>
            <person name="Nelson K.E."/>
            <person name="Nelson W.C."/>
            <person name="Paulsen I."/>
            <person name="Penn K."/>
            <person name="Ren Q."/>
            <person name="Rosovitz M.J."/>
            <person name="Selengut J.D."/>
            <person name="Shrivastava S."/>
            <person name="Sullivan S.A."/>
            <person name="Tapia R."/>
            <person name="Thompson L.S."/>
            <person name="Watkins K.L."/>
            <person name="Yang Q."/>
            <person name="Yu C."/>
            <person name="Zafar N."/>
            <person name="Zhou L."/>
            <person name="Kuske C.R."/>
        </authorList>
    </citation>
    <scope>NUCLEOTIDE SEQUENCE [LARGE SCALE GENOMIC DNA]</scope>
    <source>
        <strain evidence="2 3">Ellin345</strain>
    </source>
</reference>